<dbReference type="PANTHER" id="PTHR47159">
    <property type="entry name" value="PROTEIN CBG07705-RELATED"/>
    <property type="match status" value="1"/>
</dbReference>
<dbReference type="SUPFAM" id="SSF101576">
    <property type="entry name" value="Supernatant protein factor (SPF), C-terminal domain"/>
    <property type="match status" value="1"/>
</dbReference>
<dbReference type="InterPro" id="IPR036865">
    <property type="entry name" value="CRAL-TRIO_dom_sf"/>
</dbReference>
<dbReference type="SMR" id="A0A7I8XMY2"/>
<sequence>MVRPNIPENDLEDIKKLRELVKDDLTPYYDTDFNLLRWLKGHNHNFNEIVPKLRNHLTFRKSHWNLDTAHLKPRDHPIHAHWQAGLGGLAGKTPHTFINVEQSGGNDYWGMLYTYPLNEVMRARVYDLEFMLHKVMEHEAETGEQTSIMYIMDLDGLHYDKNLISLLNGALASISAFMSEHYVEMVHSFVLVNVPTFISFLWNIAKPLLPHRTRNKVIILDSDWRNEILKLADPEVLPAFWNLPGEDLFKADIKRAVPFEKDGYYKDGIPKDSQLLYVKAASVGSVAVEAEEGQKLSWEFSADGNFAYGIYFSEDPKLENVDLMTAVYPRFNKVPGPTYVPLSDFIICPRTGTYRLWFSNQHAWIHTLKVHYKLETSNE</sequence>
<dbReference type="Pfam" id="PF00650">
    <property type="entry name" value="CRAL_TRIO"/>
    <property type="match status" value="1"/>
</dbReference>
<dbReference type="EMBL" id="CAJFCV020000005">
    <property type="protein sequence ID" value="CAG9121944.1"/>
    <property type="molecule type" value="Genomic_DNA"/>
</dbReference>
<proteinExistence type="predicted"/>
<dbReference type="PANTHER" id="PTHR47159:SF3">
    <property type="entry name" value="CRAL-TRIO DOMAIN-CONTAINING PROTEIN"/>
    <property type="match status" value="1"/>
</dbReference>
<dbReference type="SUPFAM" id="SSF46938">
    <property type="entry name" value="CRAL/TRIO N-terminal domain"/>
    <property type="match status" value="1"/>
</dbReference>
<dbReference type="CDD" id="cd00170">
    <property type="entry name" value="SEC14"/>
    <property type="match status" value="1"/>
</dbReference>
<accession>A0A7I8XMY2</accession>
<dbReference type="OrthoDB" id="1434354at2759"/>
<dbReference type="InterPro" id="IPR001251">
    <property type="entry name" value="CRAL-TRIO_dom"/>
</dbReference>
<dbReference type="AlphaFoldDB" id="A0A7I8XMY2"/>
<reference evidence="2" key="1">
    <citation type="submission" date="2020-09" db="EMBL/GenBank/DDBJ databases">
        <authorList>
            <person name="Kikuchi T."/>
        </authorList>
    </citation>
    <scope>NUCLEOTIDE SEQUENCE</scope>
    <source>
        <strain evidence="2">Ka4C1</strain>
    </source>
</reference>
<feature type="domain" description="CRAL-TRIO" evidence="1">
    <location>
        <begin position="119"/>
        <end position="249"/>
    </location>
</feature>
<evidence type="ECO:0000313" key="3">
    <source>
        <dbReference type="Proteomes" id="UP000659654"/>
    </source>
</evidence>
<keyword evidence="3" id="KW-1185">Reference proteome</keyword>
<dbReference type="SMART" id="SM00516">
    <property type="entry name" value="SEC14"/>
    <property type="match status" value="1"/>
</dbReference>
<comment type="caution">
    <text evidence="2">The sequence shown here is derived from an EMBL/GenBank/DDBJ whole genome shotgun (WGS) entry which is preliminary data.</text>
</comment>
<dbReference type="PROSITE" id="PS50191">
    <property type="entry name" value="CRAL_TRIO"/>
    <property type="match status" value="1"/>
</dbReference>
<name>A0A7I8XMY2_BURXY</name>
<dbReference type="Gene3D" id="2.60.120.680">
    <property type="entry name" value="GOLD domain"/>
    <property type="match status" value="1"/>
</dbReference>
<dbReference type="Pfam" id="PF25883">
    <property type="entry name" value="F28H7_8_C"/>
    <property type="match status" value="1"/>
</dbReference>
<evidence type="ECO:0000259" key="1">
    <source>
        <dbReference type="PROSITE" id="PS50191"/>
    </source>
</evidence>
<evidence type="ECO:0000313" key="2">
    <source>
        <dbReference type="EMBL" id="CAD5230864.1"/>
    </source>
</evidence>
<dbReference type="InterPro" id="IPR058960">
    <property type="entry name" value="Ctg-1-like_C"/>
</dbReference>
<dbReference type="Gene3D" id="3.40.525.10">
    <property type="entry name" value="CRAL-TRIO lipid binding domain"/>
    <property type="match status" value="1"/>
</dbReference>
<dbReference type="EMBL" id="CAJFDI010000005">
    <property type="protein sequence ID" value="CAD5230864.1"/>
    <property type="molecule type" value="Genomic_DNA"/>
</dbReference>
<protein>
    <submittedName>
        <fullName evidence="2">(pine wood nematode) hypothetical protein</fullName>
    </submittedName>
</protein>
<gene>
    <name evidence="2" type="ORF">BXYJ_LOCUS11194</name>
</gene>
<dbReference type="InterPro" id="IPR036598">
    <property type="entry name" value="GOLD_dom_sf"/>
</dbReference>
<organism evidence="2 3">
    <name type="scientific">Bursaphelenchus xylophilus</name>
    <name type="common">Pinewood nematode worm</name>
    <name type="synonym">Aphelenchoides xylophilus</name>
    <dbReference type="NCBI Taxonomy" id="6326"/>
    <lineage>
        <taxon>Eukaryota</taxon>
        <taxon>Metazoa</taxon>
        <taxon>Ecdysozoa</taxon>
        <taxon>Nematoda</taxon>
        <taxon>Chromadorea</taxon>
        <taxon>Rhabditida</taxon>
        <taxon>Tylenchina</taxon>
        <taxon>Tylenchomorpha</taxon>
        <taxon>Aphelenchoidea</taxon>
        <taxon>Aphelenchoididae</taxon>
        <taxon>Bursaphelenchus</taxon>
    </lineage>
</organism>
<dbReference type="Proteomes" id="UP000659654">
    <property type="component" value="Unassembled WGS sequence"/>
</dbReference>
<dbReference type="InterPro" id="IPR036273">
    <property type="entry name" value="CRAL/TRIO_N_dom_sf"/>
</dbReference>
<dbReference type="Proteomes" id="UP000582659">
    <property type="component" value="Unassembled WGS sequence"/>
</dbReference>
<dbReference type="InterPro" id="IPR053302">
    <property type="entry name" value="CRAL-TRIO_domain"/>
</dbReference>
<dbReference type="SUPFAM" id="SSF52087">
    <property type="entry name" value="CRAL/TRIO domain"/>
    <property type="match status" value="1"/>
</dbReference>